<dbReference type="Proteomes" id="UP000189337">
    <property type="component" value="Unassembled WGS sequence"/>
</dbReference>
<accession>A0AB73MZ57</accession>
<comment type="caution">
    <text evidence="1">The sequence shown here is derived from an EMBL/GenBank/DDBJ whole genome shotgun (WGS) entry which is preliminary data.</text>
</comment>
<reference evidence="1 2" key="1">
    <citation type="submission" date="2017-01" db="EMBL/GenBank/DDBJ databases">
        <title>Comparative genomic analysis of Brazilian Leptospira santarosai.</title>
        <authorList>
            <person name="Moreno L.Z."/>
            <person name="Miraglia F."/>
            <person name="Kremer F.S."/>
            <person name="Eslabao M.R."/>
            <person name="Lilenbaum W."/>
            <person name="Dellagostin O.A."/>
            <person name="Moreno A.M."/>
        </authorList>
    </citation>
    <scope>NUCLEOTIDE SEQUENCE [LARGE SCALE GENOMIC DNA]</scope>
    <source>
        <strain evidence="1 2">M52/8-19</strain>
    </source>
</reference>
<organism evidence="1 2">
    <name type="scientific">Leptospira santarosai</name>
    <dbReference type="NCBI Taxonomy" id="28183"/>
    <lineage>
        <taxon>Bacteria</taxon>
        <taxon>Pseudomonadati</taxon>
        <taxon>Spirochaetota</taxon>
        <taxon>Spirochaetia</taxon>
        <taxon>Leptospirales</taxon>
        <taxon>Leptospiraceae</taxon>
        <taxon>Leptospira</taxon>
    </lineage>
</organism>
<gene>
    <name evidence="1" type="ORF">BWD14_05710</name>
</gene>
<protein>
    <recommendedName>
        <fullName evidence="3">Nitroreductase domain protein</fullName>
    </recommendedName>
</protein>
<evidence type="ECO:0008006" key="3">
    <source>
        <dbReference type="Google" id="ProtNLM"/>
    </source>
</evidence>
<dbReference type="EMBL" id="MTSU01000004">
    <property type="protein sequence ID" value="ONF93569.1"/>
    <property type="molecule type" value="Genomic_DNA"/>
</dbReference>
<name>A0AB73MZ57_9LEPT</name>
<dbReference type="AlphaFoldDB" id="A0AB73MZ57"/>
<evidence type="ECO:0000313" key="1">
    <source>
        <dbReference type="EMBL" id="ONF93569.1"/>
    </source>
</evidence>
<sequence length="59" mass="6991">MTLAKLQINFEERKTIPKQTEGRNVTNESKKSLFKRFSATKRFRTFTETQAVEILNERV</sequence>
<proteinExistence type="predicted"/>
<evidence type="ECO:0000313" key="2">
    <source>
        <dbReference type="Proteomes" id="UP000189337"/>
    </source>
</evidence>